<reference evidence="1" key="1">
    <citation type="submission" date="2014-05" db="EMBL/GenBank/DDBJ databases">
        <authorList>
            <person name="Chronopoulou M."/>
        </authorList>
    </citation>
    <scope>NUCLEOTIDE SEQUENCE</scope>
    <source>
        <tissue evidence="1">Whole organism</tissue>
    </source>
</reference>
<proteinExistence type="predicted"/>
<name>A0A0K2V3P0_LEPSM</name>
<evidence type="ECO:0000313" key="1">
    <source>
        <dbReference type="EMBL" id="CDW45163.1"/>
    </source>
</evidence>
<organism evidence="1">
    <name type="scientific">Lepeophtheirus salmonis</name>
    <name type="common">Salmon louse</name>
    <name type="synonym">Caligus salmonis</name>
    <dbReference type="NCBI Taxonomy" id="72036"/>
    <lineage>
        <taxon>Eukaryota</taxon>
        <taxon>Metazoa</taxon>
        <taxon>Ecdysozoa</taxon>
        <taxon>Arthropoda</taxon>
        <taxon>Crustacea</taxon>
        <taxon>Multicrustacea</taxon>
        <taxon>Hexanauplia</taxon>
        <taxon>Copepoda</taxon>
        <taxon>Siphonostomatoida</taxon>
        <taxon>Caligidae</taxon>
        <taxon>Lepeophtheirus</taxon>
    </lineage>
</organism>
<dbReference type="AlphaFoldDB" id="A0A0K2V3P0"/>
<accession>A0A0K2V3P0</accession>
<dbReference type="EMBL" id="HACA01027802">
    <property type="protein sequence ID" value="CDW45163.1"/>
    <property type="molecule type" value="Transcribed_RNA"/>
</dbReference>
<sequence length="57" mass="6587">KTPTTSINYNPIEKLKYVRNIVYSSLSLSTKQEEGTQINGVRKKWQGKNIQDSFKLI</sequence>
<protein>
    <submittedName>
        <fullName evidence="1">Uncharacterized protein</fullName>
    </submittedName>
</protein>
<feature type="non-terminal residue" evidence="1">
    <location>
        <position position="1"/>
    </location>
</feature>